<organism evidence="1 2">
    <name type="scientific">Cryptolaemus montrouzieri</name>
    <dbReference type="NCBI Taxonomy" id="559131"/>
    <lineage>
        <taxon>Eukaryota</taxon>
        <taxon>Metazoa</taxon>
        <taxon>Ecdysozoa</taxon>
        <taxon>Arthropoda</taxon>
        <taxon>Hexapoda</taxon>
        <taxon>Insecta</taxon>
        <taxon>Pterygota</taxon>
        <taxon>Neoptera</taxon>
        <taxon>Endopterygota</taxon>
        <taxon>Coleoptera</taxon>
        <taxon>Polyphaga</taxon>
        <taxon>Cucujiformia</taxon>
        <taxon>Coccinelloidea</taxon>
        <taxon>Coccinellidae</taxon>
        <taxon>Scymninae</taxon>
        <taxon>Scymnini</taxon>
        <taxon>Cryptolaemus</taxon>
    </lineage>
</organism>
<protein>
    <submittedName>
        <fullName evidence="1">Uncharacterized protein</fullName>
    </submittedName>
</protein>
<dbReference type="AlphaFoldDB" id="A0ABD2P9V7"/>
<dbReference type="EMBL" id="JABFTP020000185">
    <property type="protein sequence ID" value="KAL3287713.1"/>
    <property type="molecule type" value="Genomic_DNA"/>
</dbReference>
<name>A0ABD2P9V7_9CUCU</name>
<gene>
    <name evidence="1" type="ORF">HHI36_002177</name>
</gene>
<sequence>MRNTDIQADFRVFGEEFKHIGDSFNGINRKFDKVNTELSTVDTLNADQFLDRAASEALDRMNRAKNIFIRGVVELPGDSNTKKENDK</sequence>
<evidence type="ECO:0000313" key="1">
    <source>
        <dbReference type="EMBL" id="KAL3287713.1"/>
    </source>
</evidence>
<dbReference type="Proteomes" id="UP001516400">
    <property type="component" value="Unassembled WGS sequence"/>
</dbReference>
<keyword evidence="2" id="KW-1185">Reference proteome</keyword>
<feature type="non-terminal residue" evidence="1">
    <location>
        <position position="87"/>
    </location>
</feature>
<proteinExistence type="predicted"/>
<comment type="caution">
    <text evidence="1">The sequence shown here is derived from an EMBL/GenBank/DDBJ whole genome shotgun (WGS) entry which is preliminary data.</text>
</comment>
<accession>A0ABD2P9V7</accession>
<evidence type="ECO:0000313" key="2">
    <source>
        <dbReference type="Proteomes" id="UP001516400"/>
    </source>
</evidence>
<reference evidence="1 2" key="1">
    <citation type="journal article" date="2021" name="BMC Biol.">
        <title>Horizontally acquired antibacterial genes associated with adaptive radiation of ladybird beetles.</title>
        <authorList>
            <person name="Li H.S."/>
            <person name="Tang X.F."/>
            <person name="Huang Y.H."/>
            <person name="Xu Z.Y."/>
            <person name="Chen M.L."/>
            <person name="Du X.Y."/>
            <person name="Qiu B.Y."/>
            <person name="Chen P.T."/>
            <person name="Zhang W."/>
            <person name="Slipinski A."/>
            <person name="Escalona H.E."/>
            <person name="Waterhouse R.M."/>
            <person name="Zwick A."/>
            <person name="Pang H."/>
        </authorList>
    </citation>
    <scope>NUCLEOTIDE SEQUENCE [LARGE SCALE GENOMIC DNA]</scope>
    <source>
        <strain evidence="1">SYSU2018</strain>
    </source>
</reference>